<protein>
    <submittedName>
        <fullName evidence="4">Uncharacterized protein</fullName>
    </submittedName>
</protein>
<organism evidence="4 5">
    <name type="scientific">Tegillarca granosa</name>
    <name type="common">Malaysian cockle</name>
    <name type="synonym">Anadara granosa</name>
    <dbReference type="NCBI Taxonomy" id="220873"/>
    <lineage>
        <taxon>Eukaryota</taxon>
        <taxon>Metazoa</taxon>
        <taxon>Spiralia</taxon>
        <taxon>Lophotrochozoa</taxon>
        <taxon>Mollusca</taxon>
        <taxon>Bivalvia</taxon>
        <taxon>Autobranchia</taxon>
        <taxon>Pteriomorphia</taxon>
        <taxon>Arcoida</taxon>
        <taxon>Arcoidea</taxon>
        <taxon>Arcidae</taxon>
        <taxon>Tegillarca</taxon>
    </lineage>
</organism>
<keyword evidence="2" id="KW-1133">Transmembrane helix</keyword>
<feature type="transmembrane region" description="Helical" evidence="2">
    <location>
        <begin position="189"/>
        <end position="212"/>
    </location>
</feature>
<feature type="signal peptide" evidence="3">
    <location>
        <begin position="1"/>
        <end position="21"/>
    </location>
</feature>
<reference evidence="4 5" key="1">
    <citation type="submission" date="2022-12" db="EMBL/GenBank/DDBJ databases">
        <title>Chromosome-level genome of Tegillarca granosa.</title>
        <authorList>
            <person name="Kim J."/>
        </authorList>
    </citation>
    <scope>NUCLEOTIDE SEQUENCE [LARGE SCALE GENOMIC DNA]</scope>
    <source>
        <strain evidence="4">Teg-2019</strain>
        <tissue evidence="4">Adductor muscle</tissue>
    </source>
</reference>
<feature type="chain" id="PRO_5045908493" evidence="3">
    <location>
        <begin position="22"/>
        <end position="380"/>
    </location>
</feature>
<comment type="caution">
    <text evidence="4">The sequence shown here is derived from an EMBL/GenBank/DDBJ whole genome shotgun (WGS) entry which is preliminary data.</text>
</comment>
<evidence type="ECO:0000256" key="1">
    <source>
        <dbReference type="SAM" id="MobiDB-lite"/>
    </source>
</evidence>
<dbReference type="EMBL" id="JARBDR010000793">
    <property type="protein sequence ID" value="KAJ8307158.1"/>
    <property type="molecule type" value="Genomic_DNA"/>
</dbReference>
<name>A0ABQ9EPK8_TEGGR</name>
<evidence type="ECO:0000256" key="2">
    <source>
        <dbReference type="SAM" id="Phobius"/>
    </source>
</evidence>
<feature type="non-terminal residue" evidence="4">
    <location>
        <position position="380"/>
    </location>
</feature>
<keyword evidence="2" id="KW-0472">Membrane</keyword>
<keyword evidence="3" id="KW-0732">Signal</keyword>
<evidence type="ECO:0000313" key="5">
    <source>
        <dbReference type="Proteomes" id="UP001217089"/>
    </source>
</evidence>
<dbReference type="InterPro" id="IPR016187">
    <property type="entry name" value="CTDL_fold"/>
</dbReference>
<keyword evidence="5" id="KW-1185">Reference proteome</keyword>
<proteinExistence type="predicted"/>
<dbReference type="SUPFAM" id="SSF56436">
    <property type="entry name" value="C-type lectin-like"/>
    <property type="match status" value="1"/>
</dbReference>
<gene>
    <name evidence="4" type="ORF">KUTeg_015242</name>
</gene>
<evidence type="ECO:0000313" key="4">
    <source>
        <dbReference type="EMBL" id="KAJ8307158.1"/>
    </source>
</evidence>
<keyword evidence="2" id="KW-0812">Transmembrane</keyword>
<accession>A0ABQ9EPK8</accession>
<feature type="compositionally biased region" description="Polar residues" evidence="1">
    <location>
        <begin position="274"/>
        <end position="295"/>
    </location>
</feature>
<sequence>MYNLFFTVLCLVQISISPVQSKYLAYFEPNNWLTANETCTKCGGKLVNWDKNVSEIVSHNNNLQNKVIWIGNYTRRYPWIKKIGCVDKSLLEYNIIHHNTPEFCSRTCSDDQYFALERKFTLIDIYGSIENFNNGSVLNKIAIDDIKIKPLACNKETDEAITDPMMEPFCPVIDFGDNLRLSVGYCSEFVVGFGILLAVVVVLVVLAVWLCYKLKRNQASVKEKEPISYVGSIQNRGYEMEAVDTSHIQPPPADGTGYELASPVKDQQQRSKENNIYSNENSQNKSGNDYQNYENYTGDHRHDSQVYQETGEGDYDHLGESARRRKDLNSESNNLYDHGQTINSRNNRKVINFNFCFTISEMWKLHVTEFCNNYYHCVCN</sequence>
<evidence type="ECO:0000256" key="3">
    <source>
        <dbReference type="SAM" id="SignalP"/>
    </source>
</evidence>
<feature type="region of interest" description="Disordered" evidence="1">
    <location>
        <begin position="246"/>
        <end position="298"/>
    </location>
</feature>
<dbReference type="Proteomes" id="UP001217089">
    <property type="component" value="Unassembled WGS sequence"/>
</dbReference>